<evidence type="ECO:0000313" key="2">
    <source>
        <dbReference type="EMBL" id="KAK0733804.1"/>
    </source>
</evidence>
<dbReference type="EMBL" id="JAUIRO010000001">
    <property type="protein sequence ID" value="KAK0733804.1"/>
    <property type="molecule type" value="Genomic_DNA"/>
</dbReference>
<protein>
    <submittedName>
        <fullName evidence="2">Uncharacterized protein</fullName>
    </submittedName>
</protein>
<dbReference type="RefSeq" id="XP_060302681.1">
    <property type="nucleotide sequence ID" value="XM_060434659.1"/>
</dbReference>
<dbReference type="AlphaFoldDB" id="A0AA40E9Y2"/>
<dbReference type="Proteomes" id="UP001172101">
    <property type="component" value="Unassembled WGS sequence"/>
</dbReference>
<gene>
    <name evidence="2" type="ORF">B0T26DRAFT_36957</name>
</gene>
<keyword evidence="1" id="KW-1133">Transmembrane helix</keyword>
<reference evidence="2" key="1">
    <citation type="submission" date="2023-06" db="EMBL/GenBank/DDBJ databases">
        <title>Genome-scale phylogeny and comparative genomics of the fungal order Sordariales.</title>
        <authorList>
            <consortium name="Lawrence Berkeley National Laboratory"/>
            <person name="Hensen N."/>
            <person name="Bonometti L."/>
            <person name="Westerberg I."/>
            <person name="Brannstrom I.O."/>
            <person name="Guillou S."/>
            <person name="Cros-Aarteil S."/>
            <person name="Calhoun S."/>
            <person name="Haridas S."/>
            <person name="Kuo A."/>
            <person name="Mondo S."/>
            <person name="Pangilinan J."/>
            <person name="Riley R."/>
            <person name="LaButti K."/>
            <person name="Andreopoulos B."/>
            <person name="Lipzen A."/>
            <person name="Chen C."/>
            <person name="Yanf M."/>
            <person name="Daum C."/>
            <person name="Ng V."/>
            <person name="Clum A."/>
            <person name="Steindorff A."/>
            <person name="Ohm R."/>
            <person name="Martin F."/>
            <person name="Silar P."/>
            <person name="Natvig D."/>
            <person name="Lalanne C."/>
            <person name="Gautier V."/>
            <person name="Ament-velasquez S.L."/>
            <person name="Kruys A."/>
            <person name="Hutchinson M.I."/>
            <person name="Powell A.J."/>
            <person name="Barry K."/>
            <person name="Miller A.N."/>
            <person name="Grigoriev I.V."/>
            <person name="Debuchy R."/>
            <person name="Gladieux P."/>
            <person name="Thoren M.H."/>
            <person name="Johannesson H."/>
        </authorList>
    </citation>
    <scope>NUCLEOTIDE SEQUENCE</scope>
    <source>
        <strain evidence="2">SMH2392-1A</strain>
    </source>
</reference>
<proteinExistence type="predicted"/>
<comment type="caution">
    <text evidence="2">The sequence shown here is derived from an EMBL/GenBank/DDBJ whole genome shotgun (WGS) entry which is preliminary data.</text>
</comment>
<keyword evidence="3" id="KW-1185">Reference proteome</keyword>
<dbReference type="GeneID" id="85317929"/>
<feature type="transmembrane region" description="Helical" evidence="1">
    <location>
        <begin position="33"/>
        <end position="52"/>
    </location>
</feature>
<evidence type="ECO:0000256" key="1">
    <source>
        <dbReference type="SAM" id="Phobius"/>
    </source>
</evidence>
<name>A0AA40E9Y2_9PEZI</name>
<accession>A0AA40E9Y2</accession>
<keyword evidence="1" id="KW-0472">Membrane</keyword>
<evidence type="ECO:0000313" key="3">
    <source>
        <dbReference type="Proteomes" id="UP001172101"/>
    </source>
</evidence>
<sequence>MKKRWAACSAAWLSSFAEPCGEAATMPTFPMLFLFFFFFFFYSFYFPLLFSLPTLTPFHYIFHFHLSWGCDRSSADAQVVQIPRWFAPGRADTILAPPHPRQTAIGQLREKNCARTMQASLVGSRDRDIFHSHTSLDGTEIQ</sequence>
<organism evidence="2 3">
    <name type="scientific">Lasiosphaeria miniovina</name>
    <dbReference type="NCBI Taxonomy" id="1954250"/>
    <lineage>
        <taxon>Eukaryota</taxon>
        <taxon>Fungi</taxon>
        <taxon>Dikarya</taxon>
        <taxon>Ascomycota</taxon>
        <taxon>Pezizomycotina</taxon>
        <taxon>Sordariomycetes</taxon>
        <taxon>Sordariomycetidae</taxon>
        <taxon>Sordariales</taxon>
        <taxon>Lasiosphaeriaceae</taxon>
        <taxon>Lasiosphaeria</taxon>
    </lineage>
</organism>
<keyword evidence="1" id="KW-0812">Transmembrane</keyword>